<dbReference type="PANTHER" id="PTHR46162">
    <property type="entry name" value="TRAF-LIKE FAMILY PROTEIN"/>
    <property type="match status" value="1"/>
</dbReference>
<proteinExistence type="predicted"/>
<evidence type="ECO:0000313" key="3">
    <source>
        <dbReference type="EMBL" id="KAL3107313.1"/>
    </source>
</evidence>
<feature type="domain" description="MATH" evidence="2">
    <location>
        <begin position="354"/>
        <end position="491"/>
    </location>
</feature>
<keyword evidence="4" id="KW-1185">Reference proteome</keyword>
<feature type="chain" id="PRO_5044752275" description="MATH domain-containing protein" evidence="1">
    <location>
        <begin position="25"/>
        <end position="502"/>
    </location>
</feature>
<dbReference type="PROSITE" id="PS50144">
    <property type="entry name" value="MATH"/>
    <property type="match status" value="2"/>
</dbReference>
<keyword evidence="1" id="KW-0732">Signal</keyword>
<evidence type="ECO:0000256" key="1">
    <source>
        <dbReference type="SAM" id="SignalP"/>
    </source>
</evidence>
<dbReference type="Gene3D" id="2.60.210.10">
    <property type="entry name" value="Apoptosis, Tumor Necrosis Factor Receptor Associated Protein 2, Chain A"/>
    <property type="match status" value="2"/>
</dbReference>
<evidence type="ECO:0000259" key="2">
    <source>
        <dbReference type="PROSITE" id="PS50144"/>
    </source>
</evidence>
<protein>
    <recommendedName>
        <fullName evidence="2">MATH domain-containing protein</fullName>
    </recommendedName>
</protein>
<dbReference type="EMBL" id="JBICBT010000622">
    <property type="protein sequence ID" value="KAL3107313.1"/>
    <property type="molecule type" value="Genomic_DNA"/>
</dbReference>
<dbReference type="InterPro" id="IPR008974">
    <property type="entry name" value="TRAF-like"/>
</dbReference>
<dbReference type="AlphaFoldDB" id="A0ABD2KWM6"/>
<feature type="signal peptide" evidence="1">
    <location>
        <begin position="1"/>
        <end position="24"/>
    </location>
</feature>
<dbReference type="SUPFAM" id="SSF49599">
    <property type="entry name" value="TRAF domain-like"/>
    <property type="match status" value="2"/>
</dbReference>
<evidence type="ECO:0000313" key="4">
    <source>
        <dbReference type="Proteomes" id="UP001620626"/>
    </source>
</evidence>
<dbReference type="InterPro" id="IPR002083">
    <property type="entry name" value="MATH/TRAF_dom"/>
</dbReference>
<dbReference type="PANTHER" id="PTHR46162:SF2">
    <property type="entry name" value="ANKYRIN REPEAT-CONTAINING PROTEIN-RELATED"/>
    <property type="match status" value="1"/>
</dbReference>
<name>A0ABD2KWM6_9BILA</name>
<organism evidence="3 4">
    <name type="scientific">Heterodera trifolii</name>
    <dbReference type="NCBI Taxonomy" id="157864"/>
    <lineage>
        <taxon>Eukaryota</taxon>
        <taxon>Metazoa</taxon>
        <taxon>Ecdysozoa</taxon>
        <taxon>Nematoda</taxon>
        <taxon>Chromadorea</taxon>
        <taxon>Rhabditida</taxon>
        <taxon>Tylenchina</taxon>
        <taxon>Tylenchomorpha</taxon>
        <taxon>Tylenchoidea</taxon>
        <taxon>Heteroderidae</taxon>
        <taxon>Heteroderinae</taxon>
        <taxon>Heterodera</taxon>
    </lineage>
</organism>
<dbReference type="SMART" id="SM00061">
    <property type="entry name" value="MATH"/>
    <property type="match status" value="2"/>
</dbReference>
<reference evidence="3 4" key="1">
    <citation type="submission" date="2024-10" db="EMBL/GenBank/DDBJ databases">
        <authorList>
            <person name="Kim D."/>
        </authorList>
    </citation>
    <scope>NUCLEOTIDE SEQUENCE [LARGE SCALE GENOMIC DNA]</scope>
    <source>
        <strain evidence="3">BH-2024</strain>
    </source>
</reference>
<dbReference type="Proteomes" id="UP001620626">
    <property type="component" value="Unassembled WGS sequence"/>
</dbReference>
<sequence>MEKIVYFKLMQIVLTLAFIWQLRSLHQFCGTFADPKAFIHDNISLGRCERFTLIGKDSKSSEFGAVFDQEAKFWKFFQNICLRSSKVKPPAGAETPASGEISIWNASLIKALRWADEKCRENGIECSAENRRQMLGPTLFKIRFPLFSEEDFSEKIKEVIAIYQFHALSNRRRISNGFFPMQFPTNGRISDRNECTLLLDIENLSEFARESGGNSRHSEKVYINGFPWKILAQIKTKNGRTKNGSTDNEKWFGFFFSFDTTKKDSHWRCCVRSATFRIISHRKEAENSNGTFCDRVFDNKSTGWGFEKFLSFAELLDPRNGFYSGEDYKVTLAIDVILQDEKNEKFSLNQSESKGKLFMDIEKVPEFAREIKGSERKSKIVHIKGFPWKLWTKIEKKNERADNEKWLGIYLLYDGPNEDNNWSCKCSTTFRIVSQKSDVPDFRRELSEERTFNSKSNNWGFPNFISFTELMDASKGFHDKSEDKVTLAIDVTVKEAKTAEKS</sequence>
<comment type="caution">
    <text evidence="3">The sequence shown here is derived from an EMBL/GenBank/DDBJ whole genome shotgun (WGS) entry which is preliminary data.</text>
</comment>
<dbReference type="Pfam" id="PF22486">
    <property type="entry name" value="MATH_2"/>
    <property type="match status" value="2"/>
</dbReference>
<gene>
    <name evidence="3" type="ORF">niasHT_017396</name>
</gene>
<feature type="domain" description="MATH" evidence="2">
    <location>
        <begin position="194"/>
        <end position="334"/>
    </location>
</feature>
<accession>A0ABD2KWM6</accession>